<feature type="transmembrane region" description="Helical" evidence="1">
    <location>
        <begin position="18"/>
        <end position="37"/>
    </location>
</feature>
<protein>
    <recommendedName>
        <fullName evidence="4">Cytochrome C oxidase assembly protein</fullName>
    </recommendedName>
</protein>
<dbReference type="EMBL" id="CP123584">
    <property type="protein sequence ID" value="WZK90116.1"/>
    <property type="molecule type" value="Genomic_DNA"/>
</dbReference>
<proteinExistence type="predicted"/>
<evidence type="ECO:0000313" key="2">
    <source>
        <dbReference type="EMBL" id="WZK90116.1"/>
    </source>
</evidence>
<accession>A0ABZ2XVH5</accession>
<evidence type="ECO:0000256" key="1">
    <source>
        <dbReference type="SAM" id="Phobius"/>
    </source>
</evidence>
<dbReference type="Proteomes" id="UP001623232">
    <property type="component" value="Chromosome"/>
</dbReference>
<name>A0ABZ2XVH5_9RHOB</name>
<organism evidence="2 3">
    <name type="scientific">Aliisedimentitalea scapharcae</name>
    <dbReference type="NCBI Taxonomy" id="1524259"/>
    <lineage>
        <taxon>Bacteria</taxon>
        <taxon>Pseudomonadati</taxon>
        <taxon>Pseudomonadota</taxon>
        <taxon>Alphaproteobacteria</taxon>
        <taxon>Rhodobacterales</taxon>
        <taxon>Roseobacteraceae</taxon>
        <taxon>Aliisedimentitalea</taxon>
    </lineage>
</organism>
<evidence type="ECO:0008006" key="4">
    <source>
        <dbReference type="Google" id="ProtNLM"/>
    </source>
</evidence>
<keyword evidence="3" id="KW-1185">Reference proteome</keyword>
<sequence length="54" mass="5825">MALQPTHELHKRRFSRNVGVGLTLVAFIVIVFGLTVAKVTSPGFSVSQAASEQK</sequence>
<keyword evidence="1" id="KW-0472">Membrane</keyword>
<keyword evidence="1" id="KW-0812">Transmembrane</keyword>
<keyword evidence="1" id="KW-1133">Transmembrane helix</keyword>
<evidence type="ECO:0000313" key="3">
    <source>
        <dbReference type="Proteomes" id="UP001623232"/>
    </source>
</evidence>
<reference evidence="2 3" key="1">
    <citation type="submission" date="2023-04" db="EMBL/GenBank/DDBJ databases">
        <title>Complete genome sequence of Alisedimentitalea scapharcae.</title>
        <authorList>
            <person name="Rong J.-C."/>
            <person name="Yi M.-L."/>
            <person name="Zhao Q."/>
        </authorList>
    </citation>
    <scope>NUCLEOTIDE SEQUENCE [LARGE SCALE GENOMIC DNA]</scope>
    <source>
        <strain evidence="2 3">KCTC 42119</strain>
    </source>
</reference>
<gene>
    <name evidence="2" type="ORF">QEZ52_06095</name>
</gene>
<dbReference type="RefSeq" id="WP_406648637.1">
    <property type="nucleotide sequence ID" value="NZ_CP123584.1"/>
</dbReference>